<dbReference type="RefSeq" id="WP_229697650.1">
    <property type="nucleotide sequence ID" value="NZ_BMNG01000026.1"/>
</dbReference>
<evidence type="ECO:0000256" key="4">
    <source>
        <dbReference type="ARBA" id="ARBA00022840"/>
    </source>
</evidence>
<evidence type="ECO:0000313" key="8">
    <source>
        <dbReference type="EMBL" id="GGO58857.1"/>
    </source>
</evidence>
<keyword evidence="4" id="KW-0067">ATP-binding</keyword>
<feature type="domain" description="Zeta toxin" evidence="7">
    <location>
        <begin position="33"/>
        <end position="222"/>
    </location>
</feature>
<evidence type="ECO:0000256" key="3">
    <source>
        <dbReference type="ARBA" id="ARBA00022741"/>
    </source>
</evidence>
<dbReference type="InterPro" id="IPR027417">
    <property type="entry name" value="P-loop_NTPase"/>
</dbReference>
<comment type="similarity">
    <text evidence="1">Belongs to the zeta toxin family.</text>
</comment>
<dbReference type="Gene3D" id="3.40.50.300">
    <property type="entry name" value="P-loop containing nucleotide triphosphate hydrolases"/>
    <property type="match status" value="2"/>
</dbReference>
<feature type="domain" description="Zeta toxin" evidence="7">
    <location>
        <begin position="331"/>
        <end position="514"/>
    </location>
</feature>
<evidence type="ECO:0000259" key="7">
    <source>
        <dbReference type="Pfam" id="PF06414"/>
    </source>
</evidence>
<reference evidence="9" key="1">
    <citation type="journal article" date="2019" name="Int. J. Syst. Evol. Microbiol.">
        <title>The Global Catalogue of Microorganisms (GCM) 10K type strain sequencing project: providing services to taxonomists for standard genome sequencing and annotation.</title>
        <authorList>
            <consortium name="The Broad Institute Genomics Platform"/>
            <consortium name="The Broad Institute Genome Sequencing Center for Infectious Disease"/>
            <person name="Wu L."/>
            <person name="Ma J."/>
        </authorList>
    </citation>
    <scope>NUCLEOTIDE SEQUENCE [LARGE SCALE GENOMIC DNA]</scope>
    <source>
        <strain evidence="9">CGMCC 4.7349</strain>
    </source>
</reference>
<dbReference type="InterPro" id="IPR010488">
    <property type="entry name" value="Zeta_toxin_domain"/>
</dbReference>
<dbReference type="Proteomes" id="UP000656881">
    <property type="component" value="Unassembled WGS sequence"/>
</dbReference>
<dbReference type="SUPFAM" id="SSF52540">
    <property type="entry name" value="P-loop containing nucleoside triphosphate hydrolases"/>
    <property type="match status" value="1"/>
</dbReference>
<sequence length="606" mass="67501">MRERDVVPVVLPDDQHQDILTTLILPAAFKGAVAQQRPVTVFVAGQPGAGKSHLADLLHEVLHLRGGAVRIGADLYKTSHPGYPGLLARDDRTAGARVRPDTRRWQEDLEERARHAGFDAVIETALADTSVFRALSAAYRRARHRIEVAVVATPQALSQLSVLGRYMKRIGAAGTGRYVSLDNHDACCRGLLETLTAIEAEQLADRVTVFRRGLEMLYSNELTGTGWLRPPRAVDVVADEQARPWSAMETARFRRELSEAERSTRHERMSYEQRLAVTGCLERAFAWAEPVRRMAQARPMRIGVDYHRLSREEHQAIFDEQVVPLFLSDIVARQQPVAVYVIAQPGAGKTYAADLIQHTMPHAKRLTGDDFKALHPDYLRRLQNDPRGAGAAIRADYRSWMAQAEDWVRARRGDLIIELAPGSAADFLDSAIASRRAGYRVEVVLLSVRAADSRQSTAHRYALVESEGLPGRFTSRSGHDQCFAATAEVARIAEGHRAVDSVSVMRRSGEARYRNERLPDGTWRSSSASAAMVLDEERRLAYTEQEAVRFLNLHRFLWAVLPQYRGELADMLSLARPLMPAAMQPRRLSRPSLAAPLPVPLPPPGS</sequence>
<evidence type="ECO:0000256" key="6">
    <source>
        <dbReference type="ARBA" id="ARBA00048178"/>
    </source>
</evidence>
<comment type="caution">
    <text evidence="8">The sequence shown here is derived from an EMBL/GenBank/DDBJ whole genome shotgun (WGS) entry which is preliminary data.</text>
</comment>
<accession>A0ABQ2MUH8</accession>
<evidence type="ECO:0000256" key="5">
    <source>
        <dbReference type="ARBA" id="ARBA00032897"/>
    </source>
</evidence>
<gene>
    <name evidence="8" type="ORF">GCM10012286_79120</name>
</gene>
<evidence type="ECO:0000256" key="2">
    <source>
        <dbReference type="ARBA" id="ARBA00011963"/>
    </source>
</evidence>
<protein>
    <recommendedName>
        <fullName evidence="5">UDP-N-acetylglucosamine kinase</fullName>
        <ecNumber evidence="2">2.7.1.176</ecNumber>
    </recommendedName>
    <alternativeName>
        <fullName evidence="5">UDP-N-acetylglucosamine kinase</fullName>
    </alternativeName>
</protein>
<dbReference type="EMBL" id="BMNG01000026">
    <property type="protein sequence ID" value="GGO58857.1"/>
    <property type="molecule type" value="Genomic_DNA"/>
</dbReference>
<name>A0ABQ2MUH8_9ACTN</name>
<proteinExistence type="inferred from homology"/>
<dbReference type="Pfam" id="PF06414">
    <property type="entry name" value="Zeta_toxin"/>
    <property type="match status" value="2"/>
</dbReference>
<comment type="catalytic activity">
    <reaction evidence="6">
        <text>UDP-N-acetyl-alpha-D-glucosamine + ATP = UDP-N-acetyl-alpha-D-glucosamine 3'-phosphate + ADP + H(+)</text>
        <dbReference type="Rhea" id="RHEA:32671"/>
        <dbReference type="ChEBI" id="CHEBI:15378"/>
        <dbReference type="ChEBI" id="CHEBI:30616"/>
        <dbReference type="ChEBI" id="CHEBI:57705"/>
        <dbReference type="ChEBI" id="CHEBI:64353"/>
        <dbReference type="ChEBI" id="CHEBI:456216"/>
        <dbReference type="EC" id="2.7.1.176"/>
    </reaction>
</comment>
<dbReference type="EC" id="2.7.1.176" evidence="2"/>
<organism evidence="8 9">
    <name type="scientific">Streptomyces lasiicapitis</name>
    <dbReference type="NCBI Taxonomy" id="1923961"/>
    <lineage>
        <taxon>Bacteria</taxon>
        <taxon>Bacillati</taxon>
        <taxon>Actinomycetota</taxon>
        <taxon>Actinomycetes</taxon>
        <taxon>Kitasatosporales</taxon>
        <taxon>Streptomycetaceae</taxon>
        <taxon>Streptomyces</taxon>
    </lineage>
</organism>
<keyword evidence="9" id="KW-1185">Reference proteome</keyword>
<keyword evidence="3" id="KW-0547">Nucleotide-binding</keyword>
<evidence type="ECO:0000256" key="1">
    <source>
        <dbReference type="ARBA" id="ARBA00009104"/>
    </source>
</evidence>
<evidence type="ECO:0000313" key="9">
    <source>
        <dbReference type="Proteomes" id="UP000656881"/>
    </source>
</evidence>